<keyword evidence="1" id="KW-0805">Transcription regulation</keyword>
<name>A0ABU2LBL0_9ACTN</name>
<dbReference type="InterPro" id="IPR009057">
    <property type="entry name" value="Homeodomain-like_sf"/>
</dbReference>
<evidence type="ECO:0000256" key="3">
    <source>
        <dbReference type="ARBA" id="ARBA00023163"/>
    </source>
</evidence>
<evidence type="ECO:0000256" key="4">
    <source>
        <dbReference type="PROSITE-ProRule" id="PRU00335"/>
    </source>
</evidence>
<organism evidence="6 7">
    <name type="scientific">Streptomyces boetiae</name>
    <dbReference type="NCBI Taxonomy" id="3075541"/>
    <lineage>
        <taxon>Bacteria</taxon>
        <taxon>Bacillati</taxon>
        <taxon>Actinomycetota</taxon>
        <taxon>Actinomycetes</taxon>
        <taxon>Kitasatosporales</taxon>
        <taxon>Streptomycetaceae</taxon>
        <taxon>Streptomyces</taxon>
    </lineage>
</organism>
<dbReference type="SUPFAM" id="SSF46689">
    <property type="entry name" value="Homeodomain-like"/>
    <property type="match status" value="1"/>
</dbReference>
<reference evidence="7" key="1">
    <citation type="submission" date="2023-07" db="EMBL/GenBank/DDBJ databases">
        <title>30 novel species of actinomycetes from the DSMZ collection.</title>
        <authorList>
            <person name="Nouioui I."/>
        </authorList>
    </citation>
    <scope>NUCLEOTIDE SEQUENCE [LARGE SCALE GENOMIC DNA]</scope>
    <source>
        <strain evidence="7">DSM 44917</strain>
    </source>
</reference>
<gene>
    <name evidence="6" type="ORF">RM780_17235</name>
</gene>
<dbReference type="Proteomes" id="UP001183388">
    <property type="component" value="Unassembled WGS sequence"/>
</dbReference>
<evidence type="ECO:0000313" key="6">
    <source>
        <dbReference type="EMBL" id="MDT0308692.1"/>
    </source>
</evidence>
<dbReference type="PANTHER" id="PTHR30055">
    <property type="entry name" value="HTH-TYPE TRANSCRIPTIONAL REGULATOR RUTR"/>
    <property type="match status" value="1"/>
</dbReference>
<comment type="caution">
    <text evidence="6">The sequence shown here is derived from an EMBL/GenBank/DDBJ whole genome shotgun (WGS) entry which is preliminary data.</text>
</comment>
<dbReference type="PANTHER" id="PTHR30055:SF234">
    <property type="entry name" value="HTH-TYPE TRANSCRIPTIONAL REGULATOR BETI"/>
    <property type="match status" value="1"/>
</dbReference>
<keyword evidence="3" id="KW-0804">Transcription</keyword>
<evidence type="ECO:0000313" key="7">
    <source>
        <dbReference type="Proteomes" id="UP001183388"/>
    </source>
</evidence>
<protein>
    <submittedName>
        <fullName evidence="6">TetR family transcriptional regulator</fullName>
    </submittedName>
</protein>
<dbReference type="Pfam" id="PF00440">
    <property type="entry name" value="TetR_N"/>
    <property type="match status" value="1"/>
</dbReference>
<feature type="domain" description="HTH tetR-type" evidence="5">
    <location>
        <begin position="6"/>
        <end position="66"/>
    </location>
</feature>
<dbReference type="InterPro" id="IPR001647">
    <property type="entry name" value="HTH_TetR"/>
</dbReference>
<dbReference type="RefSeq" id="WP_311631636.1">
    <property type="nucleotide sequence ID" value="NZ_JAVREN010000025.1"/>
</dbReference>
<feature type="DNA-binding region" description="H-T-H motif" evidence="4">
    <location>
        <begin position="29"/>
        <end position="48"/>
    </location>
</feature>
<sequence>MGRRPKFAEDDFLDAALGIAVARGAPAVTIADVAAAAGAPVGSVYHRFASRDLLLARLWVRSVRRVQRAFLDAPPGGDDPGLAAERAVALALRWVAEHPGEARLLLLHRREDLVRRWPRELGEELAGLNDAVADALRGHARALYGRASKEAVERVTFALVDIPYAAVRRRLASGEPLPPTLERMAVAACRAALAD</sequence>
<keyword evidence="7" id="KW-1185">Reference proteome</keyword>
<dbReference type="PROSITE" id="PS50977">
    <property type="entry name" value="HTH_TETR_2"/>
    <property type="match status" value="1"/>
</dbReference>
<dbReference type="InterPro" id="IPR050109">
    <property type="entry name" value="HTH-type_TetR-like_transc_reg"/>
</dbReference>
<keyword evidence="2 4" id="KW-0238">DNA-binding</keyword>
<dbReference type="Gene3D" id="1.10.357.10">
    <property type="entry name" value="Tetracycline Repressor, domain 2"/>
    <property type="match status" value="1"/>
</dbReference>
<evidence type="ECO:0000259" key="5">
    <source>
        <dbReference type="PROSITE" id="PS50977"/>
    </source>
</evidence>
<proteinExistence type="predicted"/>
<accession>A0ABU2LBL0</accession>
<evidence type="ECO:0000256" key="2">
    <source>
        <dbReference type="ARBA" id="ARBA00023125"/>
    </source>
</evidence>
<dbReference type="EMBL" id="JAVREN010000025">
    <property type="protein sequence ID" value="MDT0308692.1"/>
    <property type="molecule type" value="Genomic_DNA"/>
</dbReference>
<evidence type="ECO:0000256" key="1">
    <source>
        <dbReference type="ARBA" id="ARBA00023015"/>
    </source>
</evidence>